<keyword evidence="4" id="KW-1185">Reference proteome</keyword>
<dbReference type="eggNOG" id="arCOG03038">
    <property type="taxonomic scope" value="Archaea"/>
</dbReference>
<dbReference type="Gene3D" id="1.25.40.10">
    <property type="entry name" value="Tetratricopeptide repeat domain"/>
    <property type="match status" value="3"/>
</dbReference>
<dbReference type="Pfam" id="PF12895">
    <property type="entry name" value="ANAPC3"/>
    <property type="match status" value="1"/>
</dbReference>
<dbReference type="HOGENOM" id="CLU_786692_0_0_2"/>
<dbReference type="SMART" id="SM00028">
    <property type="entry name" value="TPR"/>
    <property type="match status" value="4"/>
</dbReference>
<organism evidence="3 4">
    <name type="scientific">Methanobrevibacter ruminantium (strain ATCC 35063 / DSM 1093 / JCM 13430 / OCM 146 / M1)</name>
    <name type="common">Methanobacterium ruminantium</name>
    <dbReference type="NCBI Taxonomy" id="634498"/>
    <lineage>
        <taxon>Archaea</taxon>
        <taxon>Methanobacteriati</taxon>
        <taxon>Methanobacteriota</taxon>
        <taxon>Methanomada group</taxon>
        <taxon>Methanobacteria</taxon>
        <taxon>Methanobacteriales</taxon>
        <taxon>Methanobacteriaceae</taxon>
        <taxon>Methanobrevibacter</taxon>
    </lineage>
</organism>
<dbReference type="STRING" id="634498.mru_2167"/>
<dbReference type="InterPro" id="IPR019734">
    <property type="entry name" value="TPR_rpt"/>
</dbReference>
<gene>
    <name evidence="3" type="ordered locus">mru_2167</name>
</gene>
<dbReference type="EMBL" id="CP001719">
    <property type="protein sequence ID" value="ADC48017.1"/>
    <property type="molecule type" value="Genomic_DNA"/>
</dbReference>
<proteinExistence type="predicted"/>
<name>D3E1D2_METRM</name>
<dbReference type="PANTHER" id="PTHR44943">
    <property type="entry name" value="CELLULOSE SYNTHASE OPERON PROTEIN C"/>
    <property type="match status" value="1"/>
</dbReference>
<dbReference type="RefSeq" id="WP_012956965.1">
    <property type="nucleotide sequence ID" value="NC_013790.1"/>
</dbReference>
<dbReference type="Proteomes" id="UP000008680">
    <property type="component" value="Chromosome"/>
</dbReference>
<dbReference type="PATRIC" id="fig|634498.28.peg.2167"/>
<evidence type="ECO:0000256" key="2">
    <source>
        <dbReference type="ARBA" id="ARBA00022803"/>
    </source>
</evidence>
<evidence type="ECO:0000256" key="1">
    <source>
        <dbReference type="ARBA" id="ARBA00022737"/>
    </source>
</evidence>
<dbReference type="Pfam" id="PF13181">
    <property type="entry name" value="TPR_8"/>
    <property type="match status" value="3"/>
</dbReference>
<accession>D3E1D2</accession>
<dbReference type="InterPro" id="IPR051685">
    <property type="entry name" value="Ycf3/AcsC/BcsC/TPR_MFPF"/>
</dbReference>
<dbReference type="PANTHER" id="PTHR44943:SF8">
    <property type="entry name" value="TPR REPEAT-CONTAINING PROTEIN MJ0263"/>
    <property type="match status" value="1"/>
</dbReference>
<reference evidence="3 4" key="1">
    <citation type="journal article" date="2010" name="PLoS ONE">
        <title>The genome sequence of the rumen methanogen Methanobrevibacter ruminantium reveals new possibilities for controlling ruminant methane emissions.</title>
        <authorList>
            <person name="Leahy S.C."/>
            <person name="Kelly W.J."/>
            <person name="Altermann E."/>
            <person name="Ronimus R.S."/>
            <person name="Yeoman C.J."/>
            <person name="Pacheco D.M."/>
            <person name="Li D."/>
            <person name="Kong Z."/>
            <person name="McTavish S."/>
            <person name="Sang C."/>
            <person name="Lambie S.C."/>
            <person name="Janssen P.H."/>
            <person name="Dey D."/>
            <person name="Attwood G.T."/>
        </authorList>
    </citation>
    <scope>NUCLEOTIDE SEQUENCE [LARGE SCALE GENOMIC DNA]</scope>
    <source>
        <strain evidence="4">ATCC 35063 / DSM 1093 / JCM 13430 / OCM 146 / M1</strain>
    </source>
</reference>
<dbReference type="AlphaFoldDB" id="D3E1D2"/>
<protein>
    <submittedName>
        <fullName evidence="3">TPR repeat-containing protein</fullName>
    </submittedName>
</protein>
<dbReference type="GeneID" id="8771848"/>
<keyword evidence="2" id="KW-0802">TPR repeat</keyword>
<sequence>MFTKIKINKLFKELDSALNNQNFDKALIILNNILILDENNLGALYKKALILYNKGEYEKSLSVLDHLLSIDYCIDAFLLKGRVYCNLNDYENSLNSYKEASINFDLDKMNNEMTYYASHPSLFDKGIHTKIFIDLCNIILDNADIIEVRLFKSYVLSEIGRSRDALNNVNYILAHNPNNEKAISLKSSILISLNHFDEALALINEGLNLYPNNLQLIDTKARLYYALSDYDEALEICKEYNSMDDFGNYYLLSKIEYKKGDYSLALKNIDIALDKFFKNPNFDDKKEFSHAYYWYKSLILSKLDRFDEANKICDCLIEKEESAKNYCLKSMILFKEGNYTDALIFIDKALELDCECDKALELKNNIEDKLSS</sequence>
<dbReference type="InterPro" id="IPR011990">
    <property type="entry name" value="TPR-like_helical_dom_sf"/>
</dbReference>
<dbReference type="OrthoDB" id="66915at2157"/>
<keyword evidence="1" id="KW-0677">Repeat</keyword>
<evidence type="ECO:0000313" key="3">
    <source>
        <dbReference type="EMBL" id="ADC48017.1"/>
    </source>
</evidence>
<dbReference type="KEGG" id="mru:mru_2167"/>
<evidence type="ECO:0000313" key="4">
    <source>
        <dbReference type="Proteomes" id="UP000008680"/>
    </source>
</evidence>
<dbReference type="SUPFAM" id="SSF48452">
    <property type="entry name" value="TPR-like"/>
    <property type="match status" value="2"/>
</dbReference>